<dbReference type="PANTHER" id="PTHR46082:SF6">
    <property type="entry name" value="AAA+ ATPASE DOMAIN-CONTAINING PROTEIN-RELATED"/>
    <property type="match status" value="1"/>
</dbReference>
<dbReference type="SUPFAM" id="SSF48452">
    <property type="entry name" value="TPR-like"/>
    <property type="match status" value="1"/>
</dbReference>
<gene>
    <name evidence="1" type="ORF">G6M90_00g069140</name>
</gene>
<dbReference type="OrthoDB" id="4956826at2759"/>
<proteinExistence type="predicted"/>
<organism evidence="1 2">
    <name type="scientific">Metarhizium brunneum</name>
    <dbReference type="NCBI Taxonomy" id="500148"/>
    <lineage>
        <taxon>Eukaryota</taxon>
        <taxon>Fungi</taxon>
        <taxon>Dikarya</taxon>
        <taxon>Ascomycota</taxon>
        <taxon>Pezizomycotina</taxon>
        <taxon>Sordariomycetes</taxon>
        <taxon>Hypocreomycetidae</taxon>
        <taxon>Hypocreales</taxon>
        <taxon>Clavicipitaceae</taxon>
        <taxon>Metarhizium</taxon>
    </lineage>
</organism>
<evidence type="ECO:0008006" key="3">
    <source>
        <dbReference type="Google" id="ProtNLM"/>
    </source>
</evidence>
<dbReference type="InterPro" id="IPR011990">
    <property type="entry name" value="TPR-like_helical_dom_sf"/>
</dbReference>
<dbReference type="EMBL" id="CP058935">
    <property type="protein sequence ID" value="QLI70555.1"/>
    <property type="molecule type" value="Genomic_DNA"/>
</dbReference>
<reference evidence="1 2" key="1">
    <citation type="submission" date="2020-07" db="EMBL/GenBank/DDBJ databases">
        <title>Telomere length de novo assembly of all 7 chromosomes of the fungus, Metarhizium brunneum, using a novel assembly pipeline.</title>
        <authorList>
            <person name="Saud z."/>
            <person name="Kortsinoglou A."/>
            <person name="Kouvelis V.N."/>
            <person name="Butt T.M."/>
        </authorList>
    </citation>
    <scope>NUCLEOTIDE SEQUENCE [LARGE SCALE GENOMIC DNA]</scope>
    <source>
        <strain evidence="1 2">4556</strain>
    </source>
</reference>
<dbReference type="PANTHER" id="PTHR46082">
    <property type="entry name" value="ATP/GTP-BINDING PROTEIN-RELATED"/>
    <property type="match status" value="1"/>
</dbReference>
<accession>A0A7D5UZA0</accession>
<dbReference type="InterPro" id="IPR053137">
    <property type="entry name" value="NLR-like"/>
</dbReference>
<protein>
    <recommendedName>
        <fullName evidence="3">Kinesin light chain</fullName>
    </recommendedName>
</protein>
<dbReference type="AlphaFoldDB" id="A0A7D5UZA0"/>
<evidence type="ECO:0000313" key="1">
    <source>
        <dbReference type="EMBL" id="QLI70555.1"/>
    </source>
</evidence>
<dbReference type="Proteomes" id="UP000510686">
    <property type="component" value="Chromosome 4"/>
</dbReference>
<dbReference type="Gene3D" id="1.25.40.10">
    <property type="entry name" value="Tetratricopeptide repeat domain"/>
    <property type="match status" value="1"/>
</dbReference>
<dbReference type="Pfam" id="PF13424">
    <property type="entry name" value="TPR_12"/>
    <property type="match status" value="1"/>
</dbReference>
<sequence length="198" mass="23007">MRQTSYSIHRLVHAWGYDRLQGDERVQRFWYAASQLLNNYLKVIGDRKAGPASKLRVVSHLVDNVQSFRRVSTVFDRDQVGLLEAVESFGIFFEEIGRWNEAALSQNEVLEKRQRILGDEHPDTILAMSNLAIMLGDQGKLDEAVLMKRKVLEKRKRILGRSIPIRVGRRKVYVLFNPRSAQSHLILRRPRNEGRSRN</sequence>
<dbReference type="RefSeq" id="XP_065987043.1">
    <property type="nucleotide sequence ID" value="XM_066130895.1"/>
</dbReference>
<dbReference type="GeneID" id="90967905"/>
<keyword evidence="2" id="KW-1185">Reference proteome</keyword>
<evidence type="ECO:0000313" key="2">
    <source>
        <dbReference type="Proteomes" id="UP000510686"/>
    </source>
</evidence>
<dbReference type="KEGG" id="mbrn:90967905"/>
<name>A0A7D5UZA0_9HYPO</name>